<dbReference type="SUPFAM" id="SSF48452">
    <property type="entry name" value="TPR-like"/>
    <property type="match status" value="1"/>
</dbReference>
<comment type="caution">
    <text evidence="2">The sequence shown here is derived from an EMBL/GenBank/DDBJ whole genome shotgun (WGS) entry which is preliminary data.</text>
</comment>
<dbReference type="SMART" id="SM00028">
    <property type="entry name" value="TPR"/>
    <property type="match status" value="4"/>
</dbReference>
<dbReference type="PANTHER" id="PTHR12788:SF10">
    <property type="entry name" value="PROTEIN-TYROSINE SULFOTRANSFERASE"/>
    <property type="match status" value="1"/>
</dbReference>
<dbReference type="AlphaFoldDB" id="A0A940YIW8"/>
<accession>A0A940YIW8</accession>
<evidence type="ECO:0000313" key="3">
    <source>
        <dbReference type="Proteomes" id="UP000676246"/>
    </source>
</evidence>
<dbReference type="InterPro" id="IPR011990">
    <property type="entry name" value="TPR-like_helical_dom_sf"/>
</dbReference>
<keyword evidence="3" id="KW-1185">Reference proteome</keyword>
<name>A0A940YIW8_9BURK</name>
<proteinExistence type="predicted"/>
<sequence>MPVAPPPSTPDPWARAMQRLAAQRPPSTPLLRQAAELLQASRDALVEPLLGPHLARQPDDADALYLQARAQLRTGRPAQAIASLRRCVAAQPDFSAARYNLAKLLDQQGWPAEAEPESRRLLAAEPDHPLFAELQAHLHLALGEHDAALAIYQRLADAHPARALSWLDLGHALRALGRRDACVAAYRRACGLRPALGAAWWALADLRNHAFDATELATMQQQLARPELPALERAALQYALAKAREDAGDAEGAFALYAQGAAALRARIDYDPDTLSRGVARQRAVFTPAFFAERAGHGCLDEAPVFIVSRPRSGSTLVEQILASHPQVEATAELPYIGAIAAELAGRKDTALGTAWLEALVALPPERLRGLGERYLALLQRHRHLGRPVVIDKKPANFFHLGLIRLILPRARIVEVRRAPVASALSIFRSFSSKGRLSLAELGRYHRDYLALMDHFQAVLPGGITRLHYEDLVADPEGQTRRLLDALDLPFDDACLRFHENPRGVTTPSSEQVRRPIHGGALEQWRAFEPWLGPLLDALGPHAPTRGD</sequence>
<dbReference type="SUPFAM" id="SSF52540">
    <property type="entry name" value="P-loop containing nucleoside triphosphate hydrolases"/>
    <property type="match status" value="1"/>
</dbReference>
<dbReference type="Pfam" id="PF13469">
    <property type="entry name" value="Sulfotransfer_3"/>
    <property type="match status" value="1"/>
</dbReference>
<evidence type="ECO:0000256" key="1">
    <source>
        <dbReference type="ARBA" id="ARBA00022679"/>
    </source>
</evidence>
<dbReference type="RefSeq" id="WP_210857061.1">
    <property type="nucleotide sequence ID" value="NZ_JAGQDD010000028.1"/>
</dbReference>
<dbReference type="InterPro" id="IPR019734">
    <property type="entry name" value="TPR_rpt"/>
</dbReference>
<dbReference type="PANTHER" id="PTHR12788">
    <property type="entry name" value="PROTEIN-TYROSINE SULFOTRANSFERASE 2"/>
    <property type="match status" value="1"/>
</dbReference>
<keyword evidence="1" id="KW-0808">Transferase</keyword>
<dbReference type="Proteomes" id="UP000676246">
    <property type="component" value="Unassembled WGS sequence"/>
</dbReference>
<dbReference type="GO" id="GO:0008476">
    <property type="term" value="F:protein-tyrosine sulfotransferase activity"/>
    <property type="evidence" value="ECO:0007669"/>
    <property type="project" value="InterPro"/>
</dbReference>
<dbReference type="EMBL" id="JAGQDD010000028">
    <property type="protein sequence ID" value="MBQ0933395.1"/>
    <property type="molecule type" value="Genomic_DNA"/>
</dbReference>
<dbReference type="InterPro" id="IPR026634">
    <property type="entry name" value="TPST-like"/>
</dbReference>
<reference evidence="2 3" key="1">
    <citation type="submission" date="2021-04" db="EMBL/GenBank/DDBJ databases">
        <title>The genome sequence of Ideonella sp. 3Y2.</title>
        <authorList>
            <person name="Liu Y."/>
        </authorList>
    </citation>
    <scope>NUCLEOTIDE SEQUENCE [LARGE SCALE GENOMIC DNA]</scope>
    <source>
        <strain evidence="2 3">3Y2</strain>
    </source>
</reference>
<dbReference type="Pfam" id="PF13181">
    <property type="entry name" value="TPR_8"/>
    <property type="match status" value="1"/>
</dbReference>
<dbReference type="Pfam" id="PF14559">
    <property type="entry name" value="TPR_19"/>
    <property type="match status" value="1"/>
</dbReference>
<dbReference type="Gene3D" id="1.25.40.10">
    <property type="entry name" value="Tetratricopeptide repeat domain"/>
    <property type="match status" value="2"/>
</dbReference>
<evidence type="ECO:0000313" key="2">
    <source>
        <dbReference type="EMBL" id="MBQ0933395.1"/>
    </source>
</evidence>
<gene>
    <name evidence="2" type="ORF">KAK03_23215</name>
</gene>
<organism evidence="2 3">
    <name type="scientific">Ideonella alba</name>
    <dbReference type="NCBI Taxonomy" id="2824118"/>
    <lineage>
        <taxon>Bacteria</taxon>
        <taxon>Pseudomonadati</taxon>
        <taxon>Pseudomonadota</taxon>
        <taxon>Betaproteobacteria</taxon>
        <taxon>Burkholderiales</taxon>
        <taxon>Sphaerotilaceae</taxon>
        <taxon>Ideonella</taxon>
    </lineage>
</organism>
<protein>
    <submittedName>
        <fullName evidence="2">Sulfotransferase</fullName>
    </submittedName>
</protein>
<dbReference type="InterPro" id="IPR027417">
    <property type="entry name" value="P-loop_NTPase"/>
</dbReference>
<dbReference type="Gene3D" id="3.40.50.300">
    <property type="entry name" value="P-loop containing nucleotide triphosphate hydrolases"/>
    <property type="match status" value="1"/>
</dbReference>